<dbReference type="CDD" id="cd07999">
    <property type="entry name" value="GH7_CBH_EG"/>
    <property type="match status" value="1"/>
</dbReference>
<evidence type="ECO:0000256" key="9">
    <source>
        <dbReference type="RuleBase" id="RU361164"/>
    </source>
</evidence>
<dbReference type="EMBL" id="JAUEPP010000005">
    <property type="protein sequence ID" value="KAK3343277.1"/>
    <property type="molecule type" value="Genomic_DNA"/>
</dbReference>
<dbReference type="PANTHER" id="PTHR33753">
    <property type="entry name" value="1,4-BETA-D-GLUCAN CELLOBIOHYDROLASE B"/>
    <property type="match status" value="1"/>
</dbReference>
<dbReference type="Pfam" id="PF00840">
    <property type="entry name" value="Glyco_hydro_7"/>
    <property type="match status" value="1"/>
</dbReference>
<proteinExistence type="inferred from homology"/>
<evidence type="ECO:0000256" key="3">
    <source>
        <dbReference type="ARBA" id="ARBA00022801"/>
    </source>
</evidence>
<gene>
    <name evidence="11" type="ORF">B0H65DRAFT_244969</name>
</gene>
<dbReference type="GO" id="GO:0008810">
    <property type="term" value="F:cellulase activity"/>
    <property type="evidence" value="ECO:0007669"/>
    <property type="project" value="UniProtKB-EC"/>
</dbReference>
<evidence type="ECO:0000256" key="2">
    <source>
        <dbReference type="ARBA" id="ARBA00006044"/>
    </source>
</evidence>
<comment type="similarity">
    <text evidence="2 9">Belongs to the glycosyl hydrolase 7 (cellulase C) family.</text>
</comment>
<sequence>MVQKLAFLTGLAASLASAQQIGTVTPESHPKLPTKRCTLAGGCQTVQTSIVIDAFQRPLHKIGDPSTPCLVGDPLLCPDAETCAANCALEGVSDYASLGIKTEGDALTLNQWMPDPANPGQYKTTTPRTYLVAEDGKNYEDVKLLAKEISFDADVSHLPCGMNGAFYLSEMLMDGGRSVSGDLNPAGAEYGTGYCDAQCFKLDFINGEANINQTHGACCNEMDIFESNSFAKTFVPHPCNITSVYKCTGDSECGQPSGVCDQWGCAFNEYKWGVESFYGPSSSSSVINSSKKFTVTTQFLTDTGREDGILVEIRRLWHQGGKLIKNTAIAVEEGFSTDSVSTKFCEKTASWSVQRGGLKAMGEAIGRGMVLVFSIWADDWGFMNWLDAEGNGPCSATEGDPKLILRNKPDARVTFSDIRWGEVGSTFNAPGGKYGGMGSRVARGLSA</sequence>
<dbReference type="EC" id="3.2.1.-" evidence="9"/>
<evidence type="ECO:0000313" key="12">
    <source>
        <dbReference type="Proteomes" id="UP001278500"/>
    </source>
</evidence>
<dbReference type="InterPro" id="IPR001722">
    <property type="entry name" value="Glyco_hydro_7"/>
</dbReference>
<keyword evidence="12" id="KW-1185">Reference proteome</keyword>
<keyword evidence="10" id="KW-0732">Signal</keyword>
<evidence type="ECO:0000256" key="5">
    <source>
        <dbReference type="ARBA" id="ARBA00023180"/>
    </source>
</evidence>
<dbReference type="GeneID" id="87859531"/>
<dbReference type="InterPro" id="IPR037019">
    <property type="entry name" value="Glyco_hydro_7_sf"/>
</dbReference>
<evidence type="ECO:0000256" key="4">
    <source>
        <dbReference type="ARBA" id="ARBA00023001"/>
    </source>
</evidence>
<evidence type="ECO:0000256" key="6">
    <source>
        <dbReference type="ARBA" id="ARBA00023277"/>
    </source>
</evidence>
<dbReference type="PRINTS" id="PR00734">
    <property type="entry name" value="GLHYDRLASE7"/>
</dbReference>
<keyword evidence="4 9" id="KW-0136">Cellulose degradation</keyword>
<reference evidence="11" key="1">
    <citation type="journal article" date="2023" name="Mol. Phylogenet. Evol.">
        <title>Genome-scale phylogeny and comparative genomics of the fungal order Sordariales.</title>
        <authorList>
            <person name="Hensen N."/>
            <person name="Bonometti L."/>
            <person name="Westerberg I."/>
            <person name="Brannstrom I.O."/>
            <person name="Guillou S."/>
            <person name="Cros-Aarteil S."/>
            <person name="Calhoun S."/>
            <person name="Haridas S."/>
            <person name="Kuo A."/>
            <person name="Mondo S."/>
            <person name="Pangilinan J."/>
            <person name="Riley R."/>
            <person name="LaButti K."/>
            <person name="Andreopoulos B."/>
            <person name="Lipzen A."/>
            <person name="Chen C."/>
            <person name="Yan M."/>
            <person name="Daum C."/>
            <person name="Ng V."/>
            <person name="Clum A."/>
            <person name="Steindorff A."/>
            <person name="Ohm R.A."/>
            <person name="Martin F."/>
            <person name="Silar P."/>
            <person name="Natvig D.O."/>
            <person name="Lalanne C."/>
            <person name="Gautier V."/>
            <person name="Ament-Velasquez S.L."/>
            <person name="Kruys A."/>
            <person name="Hutchinson M.I."/>
            <person name="Powell A.J."/>
            <person name="Barry K."/>
            <person name="Miller A.N."/>
            <person name="Grigoriev I.V."/>
            <person name="Debuchy R."/>
            <person name="Gladieux P."/>
            <person name="Hiltunen Thoren M."/>
            <person name="Johannesson H."/>
        </authorList>
    </citation>
    <scope>NUCLEOTIDE SEQUENCE</scope>
    <source>
        <strain evidence="11">CBS 560.94</strain>
    </source>
</reference>
<evidence type="ECO:0000256" key="10">
    <source>
        <dbReference type="SAM" id="SignalP"/>
    </source>
</evidence>
<dbReference type="Gene3D" id="2.70.100.10">
    <property type="entry name" value="Glycoside hydrolase, family 7, domain"/>
    <property type="match status" value="1"/>
</dbReference>
<dbReference type="RefSeq" id="XP_062681070.1">
    <property type="nucleotide sequence ID" value="XM_062822377.1"/>
</dbReference>
<feature type="signal peptide" evidence="10">
    <location>
        <begin position="1"/>
        <end position="18"/>
    </location>
</feature>
<dbReference type="SUPFAM" id="SSF49899">
    <property type="entry name" value="Concanavalin A-like lectins/glucanases"/>
    <property type="match status" value="1"/>
</dbReference>
<evidence type="ECO:0000256" key="8">
    <source>
        <dbReference type="ARBA" id="ARBA00023326"/>
    </source>
</evidence>
<dbReference type="PANTHER" id="PTHR33753:SF1">
    <property type="entry name" value="ENDO-BETA-1,4-GLUCANASE CELB"/>
    <property type="match status" value="1"/>
</dbReference>
<name>A0AAE0JDQ4_9PEZI</name>
<keyword evidence="6" id="KW-0119">Carbohydrate metabolism</keyword>
<dbReference type="AlphaFoldDB" id="A0AAE0JDQ4"/>
<protein>
    <recommendedName>
        <fullName evidence="9">Glucanase</fullName>
        <ecNumber evidence="9">3.2.1.-</ecNumber>
    </recommendedName>
</protein>
<evidence type="ECO:0000313" key="11">
    <source>
        <dbReference type="EMBL" id="KAK3343277.1"/>
    </source>
</evidence>
<evidence type="ECO:0000256" key="1">
    <source>
        <dbReference type="ARBA" id="ARBA00000966"/>
    </source>
</evidence>
<organism evidence="11 12">
    <name type="scientific">Neurospora tetraspora</name>
    <dbReference type="NCBI Taxonomy" id="94610"/>
    <lineage>
        <taxon>Eukaryota</taxon>
        <taxon>Fungi</taxon>
        <taxon>Dikarya</taxon>
        <taxon>Ascomycota</taxon>
        <taxon>Pezizomycotina</taxon>
        <taxon>Sordariomycetes</taxon>
        <taxon>Sordariomycetidae</taxon>
        <taxon>Sordariales</taxon>
        <taxon>Sordariaceae</taxon>
        <taxon>Neurospora</taxon>
    </lineage>
</organism>
<reference evidence="11" key="2">
    <citation type="submission" date="2023-06" db="EMBL/GenBank/DDBJ databases">
        <authorList>
            <consortium name="Lawrence Berkeley National Laboratory"/>
            <person name="Haridas S."/>
            <person name="Hensen N."/>
            <person name="Bonometti L."/>
            <person name="Westerberg I."/>
            <person name="Brannstrom I.O."/>
            <person name="Guillou S."/>
            <person name="Cros-Aarteil S."/>
            <person name="Calhoun S."/>
            <person name="Kuo A."/>
            <person name="Mondo S."/>
            <person name="Pangilinan J."/>
            <person name="Riley R."/>
            <person name="Labutti K."/>
            <person name="Andreopoulos B."/>
            <person name="Lipzen A."/>
            <person name="Chen C."/>
            <person name="Yanf M."/>
            <person name="Daum C."/>
            <person name="Ng V."/>
            <person name="Clum A."/>
            <person name="Steindorff A."/>
            <person name="Ohm R."/>
            <person name="Martin F."/>
            <person name="Silar P."/>
            <person name="Natvig D."/>
            <person name="Lalanne C."/>
            <person name="Gautier V."/>
            <person name="Ament-Velasquez S.L."/>
            <person name="Kruys A."/>
            <person name="Hutchinson M.I."/>
            <person name="Powell A.J."/>
            <person name="Barry K."/>
            <person name="Miller A.N."/>
            <person name="Grigoriev I.V."/>
            <person name="Debuchy R."/>
            <person name="Gladieux P."/>
            <person name="Thoren M.H."/>
            <person name="Johannesson H."/>
        </authorList>
    </citation>
    <scope>NUCLEOTIDE SEQUENCE</scope>
    <source>
        <strain evidence="11">CBS 560.94</strain>
    </source>
</reference>
<keyword evidence="8 9" id="KW-0624">Polysaccharide degradation</keyword>
<keyword evidence="7 9" id="KW-0326">Glycosidase</keyword>
<feature type="chain" id="PRO_5041923766" description="Glucanase" evidence="10">
    <location>
        <begin position="19"/>
        <end position="447"/>
    </location>
</feature>
<dbReference type="InterPro" id="IPR013320">
    <property type="entry name" value="ConA-like_dom_sf"/>
</dbReference>
<keyword evidence="3 9" id="KW-0378">Hydrolase</keyword>
<keyword evidence="5" id="KW-0325">Glycoprotein</keyword>
<dbReference type="Proteomes" id="UP001278500">
    <property type="component" value="Unassembled WGS sequence"/>
</dbReference>
<accession>A0AAE0JDQ4</accession>
<dbReference type="GO" id="GO:0030245">
    <property type="term" value="P:cellulose catabolic process"/>
    <property type="evidence" value="ECO:0007669"/>
    <property type="project" value="UniProtKB-KW"/>
</dbReference>
<comment type="catalytic activity">
    <reaction evidence="1">
        <text>Endohydrolysis of (1-&gt;4)-beta-D-glucosidic linkages in cellulose, lichenin and cereal beta-D-glucans.</text>
        <dbReference type="EC" id="3.2.1.4"/>
    </reaction>
</comment>
<evidence type="ECO:0000256" key="7">
    <source>
        <dbReference type="ARBA" id="ARBA00023295"/>
    </source>
</evidence>
<comment type="caution">
    <text evidence="11">The sequence shown here is derived from an EMBL/GenBank/DDBJ whole genome shotgun (WGS) entry which is preliminary data.</text>
</comment>